<keyword evidence="4" id="KW-1185">Reference proteome</keyword>
<dbReference type="Proteomes" id="UP001168613">
    <property type="component" value="Unassembled WGS sequence"/>
</dbReference>
<proteinExistence type="predicted"/>
<dbReference type="PROSITE" id="PS50983">
    <property type="entry name" value="FE_B12_PBP"/>
    <property type="match status" value="1"/>
</dbReference>
<dbReference type="PANTHER" id="PTHR30535:SF4">
    <property type="entry name" value="HEMIN-BINDING PERIPLASMIC PROTEIN HMUT"/>
    <property type="match status" value="1"/>
</dbReference>
<organism evidence="3 4">
    <name type="scientific">Alcaligenes endophyticus</name>
    <dbReference type="NCBI Taxonomy" id="1929088"/>
    <lineage>
        <taxon>Bacteria</taxon>
        <taxon>Pseudomonadati</taxon>
        <taxon>Pseudomonadota</taxon>
        <taxon>Betaproteobacteria</taxon>
        <taxon>Burkholderiales</taxon>
        <taxon>Alcaligenaceae</taxon>
        <taxon>Alcaligenes</taxon>
    </lineage>
</organism>
<evidence type="ECO:0000313" key="4">
    <source>
        <dbReference type="Proteomes" id="UP001168613"/>
    </source>
</evidence>
<reference evidence="3" key="1">
    <citation type="submission" date="2021-11" db="EMBL/GenBank/DDBJ databases">
        <title>Draft genome sequence of Alcaligenes endophyticus type strain CCUG 75668T.</title>
        <authorList>
            <person name="Salva-Serra F."/>
            <person name="Duran R.E."/>
            <person name="Seeger M."/>
            <person name="Moore E.R.B."/>
            <person name="Jaen-Luchoro D."/>
        </authorList>
    </citation>
    <scope>NUCLEOTIDE SEQUENCE</scope>
    <source>
        <strain evidence="3">CCUG 75668</strain>
    </source>
</reference>
<dbReference type="InterPro" id="IPR002491">
    <property type="entry name" value="ABC_transptr_periplasmic_BD"/>
</dbReference>
<evidence type="ECO:0000256" key="1">
    <source>
        <dbReference type="SAM" id="SignalP"/>
    </source>
</evidence>
<name>A0ABT8EJH7_9BURK</name>
<protein>
    <submittedName>
        <fullName evidence="3">ABC transporter substrate-binding protein</fullName>
    </submittedName>
</protein>
<dbReference type="Pfam" id="PF01497">
    <property type="entry name" value="Peripla_BP_2"/>
    <property type="match status" value="1"/>
</dbReference>
<accession>A0ABT8EJH7</accession>
<evidence type="ECO:0000259" key="2">
    <source>
        <dbReference type="PROSITE" id="PS50983"/>
    </source>
</evidence>
<dbReference type="InterPro" id="IPR050902">
    <property type="entry name" value="ABC_Transporter_SBP"/>
</dbReference>
<keyword evidence="1" id="KW-0732">Signal</keyword>
<feature type="signal peptide" evidence="1">
    <location>
        <begin position="1"/>
        <end position="25"/>
    </location>
</feature>
<comment type="caution">
    <text evidence="3">The sequence shown here is derived from an EMBL/GenBank/DDBJ whole genome shotgun (WGS) entry which is preliminary data.</text>
</comment>
<sequence>MQKLKFYYALLCCVACFIAPASALASLRLIVLDSTTAEIIIALGAQDQIIATSSSADFLPELTHSVKLPGFKQGSSETLFALKPTHIVQTSERLQPQTRAQLVRLGINIIDLNDESTLSGAVKRIHLVGELLGRTAEATELAARFSQQMAELKQEVQAEPLNVKGVFILAGGGRPTVAGGRDTHAAALLGFAGVENIADVMQGYKIMSQEALVAASPDFILTNQEGLHTDQHGLAAVLKAPGVQHTTAYTKHALFSLPGRYLQGVGLSTPTGVRLLRTQIKQVLQEHTP</sequence>
<evidence type="ECO:0000313" key="3">
    <source>
        <dbReference type="EMBL" id="MDN4121417.1"/>
    </source>
</evidence>
<feature type="domain" description="Fe/B12 periplasmic-binding" evidence="2">
    <location>
        <begin position="28"/>
        <end position="284"/>
    </location>
</feature>
<dbReference type="EMBL" id="JAJHNU010000002">
    <property type="protein sequence ID" value="MDN4121417.1"/>
    <property type="molecule type" value="Genomic_DNA"/>
</dbReference>
<dbReference type="RefSeq" id="WP_266124097.1">
    <property type="nucleotide sequence ID" value="NZ_JAJHNU010000002.1"/>
</dbReference>
<dbReference type="SUPFAM" id="SSF53807">
    <property type="entry name" value="Helical backbone' metal receptor"/>
    <property type="match status" value="1"/>
</dbReference>
<feature type="chain" id="PRO_5046351976" evidence="1">
    <location>
        <begin position="26"/>
        <end position="289"/>
    </location>
</feature>
<dbReference type="Gene3D" id="3.40.50.1980">
    <property type="entry name" value="Nitrogenase molybdenum iron protein domain"/>
    <property type="match status" value="2"/>
</dbReference>
<dbReference type="PANTHER" id="PTHR30535">
    <property type="entry name" value="VITAMIN B12-BINDING PROTEIN"/>
    <property type="match status" value="1"/>
</dbReference>
<gene>
    <name evidence="3" type="ORF">LMS43_08965</name>
</gene>